<evidence type="ECO:0000313" key="3">
    <source>
        <dbReference type="Proteomes" id="UP000295727"/>
    </source>
</evidence>
<protein>
    <submittedName>
        <fullName evidence="2">DUF1329 domain-containing protein</fullName>
    </submittedName>
</protein>
<evidence type="ECO:0000256" key="1">
    <source>
        <dbReference type="SAM" id="SignalP"/>
    </source>
</evidence>
<gene>
    <name evidence="2" type="ORF">E1956_35665</name>
</gene>
<evidence type="ECO:0000313" key="2">
    <source>
        <dbReference type="EMBL" id="QBR02566.1"/>
    </source>
</evidence>
<dbReference type="AlphaFoldDB" id="A0A4P7D1S7"/>
<sequence>MKRIHLPFLRVSALTACAIATTAAFSMVSQDDLTALDTTLTPMGAQRAASKDGAVPAWGGKWLGTPPDLSYKRGERYRDPYADEKPLFVITAQNMEQYADHLTEGQKALFKHYPATFKIPVYPSHRDFRYDESVYKAIRAYAPDSTLTTDENGLTNAPPQVPFPIPKTAAQLLWNQRMSSAIGTEQATYDQGVVYPDGNIAWGKVRYDIYSPRNDGKYDVKDDLNNRSYYRIATELPLSDRGTLTVGYTNWDKAGADNSSRTWVYNPGTRRVRQAPEFGYDQPFGAGGFRTVDDDRLYNGPGDRYDWKILGKREIYVPYDNYKLMDGSVKYSDLLAKNHENPAYMRYELHRVWVLQATLKNGYRHEYAKRVLYLDEDSWITLLADNYDARGELWRTNIATTVYAYDAKTFYPAAVFYHDLISGAYLADRLTNEEPMPKLDSSPQFNEAYFSPDAIRSSGN</sequence>
<dbReference type="Gene3D" id="2.50.20.10">
    <property type="entry name" value="Lipoprotein localisation LolA/LolB/LppX"/>
    <property type="match status" value="1"/>
</dbReference>
<name>A0A4P7D1S7_9BURK</name>
<keyword evidence="1" id="KW-0732">Signal</keyword>
<dbReference type="OrthoDB" id="6751304at2"/>
<dbReference type="KEGG" id="ppai:E1956_35665"/>
<keyword evidence="3" id="KW-1185">Reference proteome</keyword>
<dbReference type="InterPro" id="IPR010752">
    <property type="entry name" value="DUF1329"/>
</dbReference>
<dbReference type="CDD" id="cd16329">
    <property type="entry name" value="LolA_like"/>
    <property type="match status" value="1"/>
</dbReference>
<dbReference type="RefSeq" id="WP_134758087.1">
    <property type="nucleotide sequence ID" value="NZ_CP038151.1"/>
</dbReference>
<reference evidence="2 3" key="1">
    <citation type="submission" date="2019-03" db="EMBL/GenBank/DDBJ databases">
        <title>Paraburkholderia sp. 7MH5, isolated from subtropical forest soil.</title>
        <authorList>
            <person name="Gao Z.-H."/>
            <person name="Qiu L.-H."/>
        </authorList>
    </citation>
    <scope>NUCLEOTIDE SEQUENCE [LARGE SCALE GENOMIC DNA]</scope>
    <source>
        <strain evidence="2 3">7MH5</strain>
    </source>
</reference>
<dbReference type="Pfam" id="PF07044">
    <property type="entry name" value="DUF1329"/>
    <property type="match status" value="1"/>
</dbReference>
<dbReference type="Proteomes" id="UP000295727">
    <property type="component" value="Chromosome 4"/>
</dbReference>
<proteinExistence type="predicted"/>
<organism evidence="2 3">
    <name type="scientific">Paraburkholderia pallida</name>
    <dbReference type="NCBI Taxonomy" id="2547399"/>
    <lineage>
        <taxon>Bacteria</taxon>
        <taxon>Pseudomonadati</taxon>
        <taxon>Pseudomonadota</taxon>
        <taxon>Betaproteobacteria</taxon>
        <taxon>Burkholderiales</taxon>
        <taxon>Burkholderiaceae</taxon>
        <taxon>Paraburkholderia</taxon>
    </lineage>
</organism>
<feature type="signal peptide" evidence="1">
    <location>
        <begin position="1"/>
        <end position="26"/>
    </location>
</feature>
<feature type="chain" id="PRO_5020735867" evidence="1">
    <location>
        <begin position="27"/>
        <end position="460"/>
    </location>
</feature>
<dbReference type="EMBL" id="CP038151">
    <property type="protein sequence ID" value="QBR02566.1"/>
    <property type="molecule type" value="Genomic_DNA"/>
</dbReference>
<accession>A0A4P7D1S7</accession>